<dbReference type="CDD" id="cd08349">
    <property type="entry name" value="BLMA_like"/>
    <property type="match status" value="1"/>
</dbReference>
<evidence type="ECO:0000259" key="4">
    <source>
        <dbReference type="PROSITE" id="PS51819"/>
    </source>
</evidence>
<accession>A0ABN3D389</accession>
<organism evidence="5 6">
    <name type="scientific">Nonomuraea monospora</name>
    <dbReference type="NCBI Taxonomy" id="568818"/>
    <lineage>
        <taxon>Bacteria</taxon>
        <taxon>Bacillati</taxon>
        <taxon>Actinomycetota</taxon>
        <taxon>Actinomycetes</taxon>
        <taxon>Streptosporangiales</taxon>
        <taxon>Streptosporangiaceae</taxon>
        <taxon>Nonomuraea</taxon>
    </lineage>
</organism>
<sequence length="122" mass="13289">MADGVVFERVAPVVPVRDLDAAMERYRRLGFAVRAYEGGARYAFVERDGVSLHLNEWAGHDPGVTGAVVYLYVSDADALHGEWAAADAPGRLGRPQDTEYGLREFAYVDPDGTLHRIGSPLG</sequence>
<evidence type="ECO:0000313" key="6">
    <source>
        <dbReference type="Proteomes" id="UP001499843"/>
    </source>
</evidence>
<keyword evidence="6" id="KW-1185">Reference proteome</keyword>
<comment type="caution">
    <text evidence="5">The sequence shown here is derived from an EMBL/GenBank/DDBJ whole genome shotgun (WGS) entry which is preliminary data.</text>
</comment>
<dbReference type="PROSITE" id="PS51819">
    <property type="entry name" value="VOC"/>
    <property type="match status" value="1"/>
</dbReference>
<evidence type="ECO:0000256" key="3">
    <source>
        <dbReference type="ARBA" id="ARBA00023251"/>
    </source>
</evidence>
<dbReference type="RefSeq" id="WP_344495475.1">
    <property type="nucleotide sequence ID" value="NZ_BAAAQX010000061.1"/>
</dbReference>
<evidence type="ECO:0000313" key="5">
    <source>
        <dbReference type="EMBL" id="GAA2216143.1"/>
    </source>
</evidence>
<name>A0ABN3D389_9ACTN</name>
<dbReference type="SUPFAM" id="SSF54593">
    <property type="entry name" value="Glyoxalase/Bleomycin resistance protein/Dihydroxybiphenyl dioxygenase"/>
    <property type="match status" value="1"/>
</dbReference>
<dbReference type="InterPro" id="IPR037523">
    <property type="entry name" value="VOC_core"/>
</dbReference>
<dbReference type="InterPro" id="IPR029068">
    <property type="entry name" value="Glyas_Bleomycin-R_OHBP_Dase"/>
</dbReference>
<evidence type="ECO:0000256" key="1">
    <source>
        <dbReference type="ARBA" id="ARBA00011051"/>
    </source>
</evidence>
<protein>
    <recommendedName>
        <fullName evidence="2">Bleomycin resistance protein</fullName>
    </recommendedName>
</protein>
<reference evidence="5 6" key="1">
    <citation type="journal article" date="2019" name="Int. J. Syst. Evol. Microbiol.">
        <title>The Global Catalogue of Microorganisms (GCM) 10K type strain sequencing project: providing services to taxonomists for standard genome sequencing and annotation.</title>
        <authorList>
            <consortium name="The Broad Institute Genomics Platform"/>
            <consortium name="The Broad Institute Genome Sequencing Center for Infectious Disease"/>
            <person name="Wu L."/>
            <person name="Ma J."/>
        </authorList>
    </citation>
    <scope>NUCLEOTIDE SEQUENCE [LARGE SCALE GENOMIC DNA]</scope>
    <source>
        <strain evidence="5 6">JCM 16114</strain>
    </source>
</reference>
<comment type="similarity">
    <text evidence="1">Belongs to the bleomycin resistance protein family.</text>
</comment>
<keyword evidence="3" id="KW-0046">Antibiotic resistance</keyword>
<dbReference type="Proteomes" id="UP001499843">
    <property type="component" value="Unassembled WGS sequence"/>
</dbReference>
<dbReference type="InterPro" id="IPR004360">
    <property type="entry name" value="Glyas_Fos-R_dOase_dom"/>
</dbReference>
<dbReference type="Pfam" id="PF00903">
    <property type="entry name" value="Glyoxalase"/>
    <property type="match status" value="1"/>
</dbReference>
<dbReference type="EMBL" id="BAAAQX010000061">
    <property type="protein sequence ID" value="GAA2216143.1"/>
    <property type="molecule type" value="Genomic_DNA"/>
</dbReference>
<dbReference type="InterPro" id="IPR000335">
    <property type="entry name" value="Bleomycin-R"/>
</dbReference>
<dbReference type="Gene3D" id="3.10.180.10">
    <property type="entry name" value="2,3-Dihydroxybiphenyl 1,2-Dioxygenase, domain 1"/>
    <property type="match status" value="1"/>
</dbReference>
<feature type="domain" description="VOC" evidence="4">
    <location>
        <begin position="6"/>
        <end position="120"/>
    </location>
</feature>
<evidence type="ECO:0000256" key="2">
    <source>
        <dbReference type="ARBA" id="ARBA00021572"/>
    </source>
</evidence>
<gene>
    <name evidence="5" type="ORF">GCM10009850_116120</name>
</gene>
<proteinExistence type="inferred from homology"/>